<dbReference type="EMBL" id="BART01013471">
    <property type="protein sequence ID" value="GAG77444.1"/>
    <property type="molecule type" value="Genomic_DNA"/>
</dbReference>
<protein>
    <submittedName>
        <fullName evidence="1">Uncharacterized protein</fullName>
    </submittedName>
</protein>
<evidence type="ECO:0000313" key="1">
    <source>
        <dbReference type="EMBL" id="GAG77444.1"/>
    </source>
</evidence>
<feature type="non-terminal residue" evidence="1">
    <location>
        <position position="69"/>
    </location>
</feature>
<reference evidence="1" key="1">
    <citation type="journal article" date="2014" name="Front. Microbiol.">
        <title>High frequency of phylogenetically diverse reductive dehalogenase-homologous genes in deep subseafloor sedimentary metagenomes.</title>
        <authorList>
            <person name="Kawai M."/>
            <person name="Futagami T."/>
            <person name="Toyoda A."/>
            <person name="Takaki Y."/>
            <person name="Nishi S."/>
            <person name="Hori S."/>
            <person name="Arai W."/>
            <person name="Tsubouchi T."/>
            <person name="Morono Y."/>
            <person name="Uchiyama I."/>
            <person name="Ito T."/>
            <person name="Fujiyama A."/>
            <person name="Inagaki F."/>
            <person name="Takami H."/>
        </authorList>
    </citation>
    <scope>NUCLEOTIDE SEQUENCE</scope>
    <source>
        <strain evidence="1">Expedition CK06-06</strain>
    </source>
</reference>
<accession>X1A6T5</accession>
<name>X1A6T5_9ZZZZ</name>
<sequence>MIEPDHLVRIYYQGTIPSIFNALIVNYPDRQLTGEFYEAFGFEKPGKVINLDGKDVQALLVDCNTNNCT</sequence>
<comment type="caution">
    <text evidence="1">The sequence shown here is derived from an EMBL/GenBank/DDBJ whole genome shotgun (WGS) entry which is preliminary data.</text>
</comment>
<gene>
    <name evidence="1" type="ORF">S01H4_27525</name>
</gene>
<dbReference type="AlphaFoldDB" id="X1A6T5"/>
<organism evidence="1">
    <name type="scientific">marine sediment metagenome</name>
    <dbReference type="NCBI Taxonomy" id="412755"/>
    <lineage>
        <taxon>unclassified sequences</taxon>
        <taxon>metagenomes</taxon>
        <taxon>ecological metagenomes</taxon>
    </lineage>
</organism>
<proteinExistence type="predicted"/>